<feature type="transmembrane region" description="Helical" evidence="1">
    <location>
        <begin position="59"/>
        <end position="85"/>
    </location>
</feature>
<gene>
    <name evidence="2" type="ORF">SAMN02745202_01594</name>
</gene>
<protein>
    <submittedName>
        <fullName evidence="2">Uncharacterized protein</fullName>
    </submittedName>
</protein>
<dbReference type="AlphaFoldDB" id="A0A1T4PW63"/>
<evidence type="ECO:0000313" key="3">
    <source>
        <dbReference type="Proteomes" id="UP000190065"/>
    </source>
</evidence>
<name>A0A1T4PW63_9BACT</name>
<evidence type="ECO:0000256" key="1">
    <source>
        <dbReference type="SAM" id="Phobius"/>
    </source>
</evidence>
<evidence type="ECO:0000313" key="2">
    <source>
        <dbReference type="EMBL" id="SJZ95732.1"/>
    </source>
</evidence>
<dbReference type="EMBL" id="FUXK01000017">
    <property type="protein sequence ID" value="SJZ95732.1"/>
    <property type="molecule type" value="Genomic_DNA"/>
</dbReference>
<feature type="transmembrane region" description="Helical" evidence="1">
    <location>
        <begin position="20"/>
        <end position="39"/>
    </location>
</feature>
<feature type="transmembrane region" description="Helical" evidence="1">
    <location>
        <begin position="97"/>
        <end position="118"/>
    </location>
</feature>
<accession>A0A1T4PW63</accession>
<reference evidence="2 3" key="1">
    <citation type="submission" date="2017-02" db="EMBL/GenBank/DDBJ databases">
        <authorList>
            <person name="Peterson S.W."/>
        </authorList>
    </citation>
    <scope>NUCLEOTIDE SEQUENCE [LARGE SCALE GENOMIC DNA]</scope>
    <source>
        <strain evidence="2 3">ATCC 43324</strain>
    </source>
</reference>
<dbReference type="STRING" id="28136.SAMN02745202_01594"/>
<dbReference type="Proteomes" id="UP000190065">
    <property type="component" value="Unassembled WGS sequence"/>
</dbReference>
<keyword evidence="1" id="KW-0472">Membrane</keyword>
<sequence length="123" mass="14187">MPKQRITMAALNKIKYSSMAYIVSLLELPLIIFLSYFTVGSREQNIYTFSTSPLSIICGRLALVFIILFILNLFVISLVIFLIYQHHESKRKLYTSLLIRVSANTILIISLVFIFKYINVGYI</sequence>
<proteinExistence type="predicted"/>
<keyword evidence="1" id="KW-1133">Transmembrane helix</keyword>
<organism evidence="2 3">
    <name type="scientific">Segatella oulorum</name>
    <dbReference type="NCBI Taxonomy" id="28136"/>
    <lineage>
        <taxon>Bacteria</taxon>
        <taxon>Pseudomonadati</taxon>
        <taxon>Bacteroidota</taxon>
        <taxon>Bacteroidia</taxon>
        <taxon>Bacteroidales</taxon>
        <taxon>Prevotellaceae</taxon>
        <taxon>Segatella</taxon>
    </lineage>
</organism>
<keyword evidence="1" id="KW-0812">Transmembrane</keyword>